<dbReference type="AlphaFoldDB" id="A0A9P7KBS1"/>
<proteinExistence type="predicted"/>
<sequence length="116" mass="13254">MLRRHFRLLNTVLLYGRQRHLHVRTRMATPTQPTAPNDRPPPQPVAPNQRLSVQPDGTVFVDLDFVEEALGLPGVDGDGWARFEFGQAIGPNKRYTVERKLGWGMYSSTWLARDNE</sequence>
<dbReference type="OrthoDB" id="5979581at2759"/>
<name>A0A9P7KBS1_9AGAR</name>
<comment type="caution">
    <text evidence="2">The sequence shown here is derived from an EMBL/GenBank/DDBJ whole genome shotgun (WGS) entry which is preliminary data.</text>
</comment>
<dbReference type="Proteomes" id="UP000775547">
    <property type="component" value="Unassembled WGS sequence"/>
</dbReference>
<protein>
    <submittedName>
        <fullName evidence="2">Uncharacterized protein</fullName>
    </submittedName>
</protein>
<evidence type="ECO:0000313" key="3">
    <source>
        <dbReference type="Proteomes" id="UP000775547"/>
    </source>
</evidence>
<organism evidence="2 3">
    <name type="scientific">Asterophora parasitica</name>
    <dbReference type="NCBI Taxonomy" id="117018"/>
    <lineage>
        <taxon>Eukaryota</taxon>
        <taxon>Fungi</taxon>
        <taxon>Dikarya</taxon>
        <taxon>Basidiomycota</taxon>
        <taxon>Agaricomycotina</taxon>
        <taxon>Agaricomycetes</taxon>
        <taxon>Agaricomycetidae</taxon>
        <taxon>Agaricales</taxon>
        <taxon>Tricholomatineae</taxon>
        <taxon>Lyophyllaceae</taxon>
        <taxon>Asterophora</taxon>
    </lineage>
</organism>
<dbReference type="EMBL" id="JABCKV010000119">
    <property type="protein sequence ID" value="KAG5643349.1"/>
    <property type="molecule type" value="Genomic_DNA"/>
</dbReference>
<dbReference type="Gene3D" id="3.30.200.20">
    <property type="entry name" value="Phosphorylase Kinase, domain 1"/>
    <property type="match status" value="1"/>
</dbReference>
<accession>A0A9P7KBS1</accession>
<reference evidence="2" key="1">
    <citation type="submission" date="2020-07" db="EMBL/GenBank/DDBJ databases">
        <authorList>
            <person name="Nieuwenhuis M."/>
            <person name="Van De Peppel L.J.J."/>
        </authorList>
    </citation>
    <scope>NUCLEOTIDE SEQUENCE</scope>
    <source>
        <strain evidence="2">AP01</strain>
        <tissue evidence="2">Mycelium</tissue>
    </source>
</reference>
<reference evidence="2" key="2">
    <citation type="submission" date="2021-10" db="EMBL/GenBank/DDBJ databases">
        <title>Phylogenomics reveals ancestral predisposition of the termite-cultivated fungus Termitomyces towards a domesticated lifestyle.</title>
        <authorList>
            <person name="Auxier B."/>
            <person name="Grum-Grzhimaylo A."/>
            <person name="Cardenas M.E."/>
            <person name="Lodge J.D."/>
            <person name="Laessoe T."/>
            <person name="Pedersen O."/>
            <person name="Smith M.E."/>
            <person name="Kuyper T.W."/>
            <person name="Franco-Molano E.A."/>
            <person name="Baroni T.J."/>
            <person name="Aanen D.K."/>
        </authorList>
    </citation>
    <scope>NUCLEOTIDE SEQUENCE</scope>
    <source>
        <strain evidence="2">AP01</strain>
        <tissue evidence="2">Mycelium</tissue>
    </source>
</reference>
<keyword evidence="3" id="KW-1185">Reference proteome</keyword>
<feature type="region of interest" description="Disordered" evidence="1">
    <location>
        <begin position="23"/>
        <end position="51"/>
    </location>
</feature>
<evidence type="ECO:0000256" key="1">
    <source>
        <dbReference type="SAM" id="MobiDB-lite"/>
    </source>
</evidence>
<evidence type="ECO:0000313" key="2">
    <source>
        <dbReference type="EMBL" id="KAG5643349.1"/>
    </source>
</evidence>
<gene>
    <name evidence="2" type="ORF">DXG03_001072</name>
</gene>